<evidence type="ECO:0000313" key="5">
    <source>
        <dbReference type="EMBL" id="GJT38516.1"/>
    </source>
</evidence>
<proteinExistence type="predicted"/>
<gene>
    <name evidence="5" type="ORF">Tco_0938381</name>
</gene>
<evidence type="ECO:0000256" key="3">
    <source>
        <dbReference type="ARBA" id="ARBA00022884"/>
    </source>
</evidence>
<dbReference type="InterPro" id="IPR014001">
    <property type="entry name" value="Helicase_ATP-bd"/>
</dbReference>
<dbReference type="Gene3D" id="2.40.50.140">
    <property type="entry name" value="Nucleic acid-binding proteins"/>
    <property type="match status" value="1"/>
</dbReference>
<evidence type="ECO:0000313" key="6">
    <source>
        <dbReference type="Proteomes" id="UP001151760"/>
    </source>
</evidence>
<organism evidence="5 6">
    <name type="scientific">Tanacetum coccineum</name>
    <dbReference type="NCBI Taxonomy" id="301880"/>
    <lineage>
        <taxon>Eukaryota</taxon>
        <taxon>Viridiplantae</taxon>
        <taxon>Streptophyta</taxon>
        <taxon>Embryophyta</taxon>
        <taxon>Tracheophyta</taxon>
        <taxon>Spermatophyta</taxon>
        <taxon>Magnoliopsida</taxon>
        <taxon>eudicotyledons</taxon>
        <taxon>Gunneridae</taxon>
        <taxon>Pentapetalae</taxon>
        <taxon>asterids</taxon>
        <taxon>campanulids</taxon>
        <taxon>Asterales</taxon>
        <taxon>Asteraceae</taxon>
        <taxon>Asteroideae</taxon>
        <taxon>Anthemideae</taxon>
        <taxon>Anthemidinae</taxon>
        <taxon>Tanacetum</taxon>
    </lineage>
</organism>
<dbReference type="SUPFAM" id="SSF52540">
    <property type="entry name" value="P-loop containing nucleoside triphosphate hydrolases"/>
    <property type="match status" value="1"/>
</dbReference>
<dbReference type="InterPro" id="IPR027417">
    <property type="entry name" value="P-loop_NTPase"/>
</dbReference>
<dbReference type="PANTHER" id="PTHR47958">
    <property type="entry name" value="ATP-DEPENDENT RNA HELICASE DBP3"/>
    <property type="match status" value="1"/>
</dbReference>
<dbReference type="InterPro" id="IPR000629">
    <property type="entry name" value="RNA-helicase_DEAD-box_CS"/>
</dbReference>
<dbReference type="Proteomes" id="UP001151760">
    <property type="component" value="Unassembled WGS sequence"/>
</dbReference>
<dbReference type="GO" id="GO:0003677">
    <property type="term" value="F:DNA binding"/>
    <property type="evidence" value="ECO:0007669"/>
    <property type="project" value="UniProtKB-KW"/>
</dbReference>
<dbReference type="Pfam" id="PF00270">
    <property type="entry name" value="DEAD"/>
    <property type="match status" value="1"/>
</dbReference>
<keyword evidence="1" id="KW-0378">Hydrolase</keyword>
<dbReference type="PROSITE" id="PS00039">
    <property type="entry name" value="DEAD_ATP_HELICASE"/>
    <property type="match status" value="1"/>
</dbReference>
<reference evidence="5" key="1">
    <citation type="journal article" date="2022" name="Int. J. Mol. Sci.">
        <title>Draft Genome of Tanacetum Coccineum: Genomic Comparison of Closely Related Tanacetum-Family Plants.</title>
        <authorList>
            <person name="Yamashiro T."/>
            <person name="Shiraishi A."/>
            <person name="Nakayama K."/>
            <person name="Satake H."/>
        </authorList>
    </citation>
    <scope>NUCLEOTIDE SEQUENCE</scope>
</reference>
<dbReference type="InterPro" id="IPR011545">
    <property type="entry name" value="DEAD/DEAH_box_helicase_dom"/>
</dbReference>
<keyword evidence="2" id="KW-0347">Helicase</keyword>
<reference evidence="5" key="2">
    <citation type="submission" date="2022-01" db="EMBL/GenBank/DDBJ databases">
        <authorList>
            <person name="Yamashiro T."/>
            <person name="Shiraishi A."/>
            <person name="Satake H."/>
            <person name="Nakayama K."/>
        </authorList>
    </citation>
    <scope>NUCLEOTIDE SEQUENCE</scope>
</reference>
<sequence>MEMNLTQLCDLDPMNDDTKILVRCISIWKSHPLGKPNEVWSLDAVLQDQQGNRVQISIKGKHISKFQLILDEGACYRIDMPPKQRKMGHITVVGPSVGIVEAQVKSFLKELSAEDIPVIIDGDDTISLAYVVSAKEELMKLKQEVAWLHHCWKFPRAKIKEVDDDVGEKLADLYEKLQIMGYPADPEMQQQIYRNVSYGQAQFVWWLIDQLNRVITVQCLYGVAPKGQQPKELEQGADIVVATLGRLNDILEIRKIDFHQVSLLVLDEADRMLDMGFEPQIQEILGHFFRKSI</sequence>
<evidence type="ECO:0000256" key="2">
    <source>
        <dbReference type="ARBA" id="ARBA00022806"/>
    </source>
</evidence>
<dbReference type="PROSITE" id="PS51192">
    <property type="entry name" value="HELICASE_ATP_BIND_1"/>
    <property type="match status" value="1"/>
</dbReference>
<dbReference type="SUPFAM" id="SSF50249">
    <property type="entry name" value="Nucleic acid-binding proteins"/>
    <property type="match status" value="1"/>
</dbReference>
<feature type="domain" description="Helicase ATP-binding" evidence="4">
    <location>
        <begin position="207"/>
        <end position="293"/>
    </location>
</feature>
<dbReference type="EMBL" id="BQNB010015309">
    <property type="protein sequence ID" value="GJT38516.1"/>
    <property type="molecule type" value="Genomic_DNA"/>
</dbReference>
<dbReference type="InterPro" id="IPR012340">
    <property type="entry name" value="NA-bd_OB-fold"/>
</dbReference>
<accession>A0ABQ5DH18</accession>
<evidence type="ECO:0000259" key="4">
    <source>
        <dbReference type="PROSITE" id="PS51192"/>
    </source>
</evidence>
<evidence type="ECO:0000256" key="1">
    <source>
        <dbReference type="ARBA" id="ARBA00022801"/>
    </source>
</evidence>
<protein>
    <submittedName>
        <fullName evidence="5">Replication protein A 70 kDa DNA-binding subunit B</fullName>
    </submittedName>
</protein>
<keyword evidence="6" id="KW-1185">Reference proteome</keyword>
<keyword evidence="2" id="KW-0067">ATP-binding</keyword>
<name>A0ABQ5DH18_9ASTR</name>
<keyword evidence="3" id="KW-0694">RNA-binding</keyword>
<dbReference type="Gene3D" id="3.40.50.300">
    <property type="entry name" value="P-loop containing nucleotide triphosphate hydrolases"/>
    <property type="match status" value="1"/>
</dbReference>
<comment type="caution">
    <text evidence="5">The sequence shown here is derived from an EMBL/GenBank/DDBJ whole genome shotgun (WGS) entry which is preliminary data.</text>
</comment>
<keyword evidence="5" id="KW-0238">DNA-binding</keyword>
<keyword evidence="2" id="KW-0547">Nucleotide-binding</keyword>